<evidence type="ECO:0000256" key="1">
    <source>
        <dbReference type="SAM" id="Phobius"/>
    </source>
</evidence>
<keyword evidence="1" id="KW-1133">Transmembrane helix</keyword>
<evidence type="ECO:0000313" key="2">
    <source>
        <dbReference type="EMBL" id="MBA2891029.1"/>
    </source>
</evidence>
<dbReference type="RefSeq" id="WP_181609788.1">
    <property type="nucleotide sequence ID" value="NZ_BAABAM010000012.1"/>
</dbReference>
<protein>
    <recommendedName>
        <fullName evidence="4">DUF2768 domain-containing protein</fullName>
    </recommendedName>
</protein>
<name>A0A7W0CHA3_9ACTN</name>
<dbReference type="AlphaFoldDB" id="A0A7W0CHA3"/>
<comment type="caution">
    <text evidence="2">The sequence shown here is derived from an EMBL/GenBank/DDBJ whole genome shotgun (WGS) entry which is preliminary data.</text>
</comment>
<feature type="transmembrane region" description="Helical" evidence="1">
    <location>
        <begin position="6"/>
        <end position="23"/>
    </location>
</feature>
<evidence type="ECO:0000313" key="3">
    <source>
        <dbReference type="Proteomes" id="UP000530928"/>
    </source>
</evidence>
<reference evidence="2 3" key="1">
    <citation type="submission" date="2020-07" db="EMBL/GenBank/DDBJ databases">
        <title>Genomic Encyclopedia of Type Strains, Phase IV (KMG-IV): sequencing the most valuable type-strain genomes for metagenomic binning, comparative biology and taxonomic classification.</title>
        <authorList>
            <person name="Goeker M."/>
        </authorList>
    </citation>
    <scope>NUCLEOTIDE SEQUENCE [LARGE SCALE GENOMIC DNA]</scope>
    <source>
        <strain evidence="2 3">DSM 45533</strain>
    </source>
</reference>
<keyword evidence="3" id="KW-1185">Reference proteome</keyword>
<feature type="transmembrane region" description="Helical" evidence="1">
    <location>
        <begin position="35"/>
        <end position="62"/>
    </location>
</feature>
<dbReference type="Proteomes" id="UP000530928">
    <property type="component" value="Unassembled WGS sequence"/>
</dbReference>
<sequence length="66" mass="7000">MEGELAARGVLLAVTAICFWLLPKALRQIADTARLLVRLVCFLVVTGLCLVAFVTLIAQALMGGGQ</sequence>
<gene>
    <name evidence="2" type="ORF">HNR30_002370</name>
</gene>
<proteinExistence type="predicted"/>
<keyword evidence="1" id="KW-0472">Membrane</keyword>
<dbReference type="EMBL" id="JACDUR010000002">
    <property type="protein sequence ID" value="MBA2891029.1"/>
    <property type="molecule type" value="Genomic_DNA"/>
</dbReference>
<accession>A0A7W0CHA3</accession>
<organism evidence="2 3">
    <name type="scientific">Nonomuraea soli</name>
    <dbReference type="NCBI Taxonomy" id="1032476"/>
    <lineage>
        <taxon>Bacteria</taxon>
        <taxon>Bacillati</taxon>
        <taxon>Actinomycetota</taxon>
        <taxon>Actinomycetes</taxon>
        <taxon>Streptosporangiales</taxon>
        <taxon>Streptosporangiaceae</taxon>
        <taxon>Nonomuraea</taxon>
    </lineage>
</organism>
<evidence type="ECO:0008006" key="4">
    <source>
        <dbReference type="Google" id="ProtNLM"/>
    </source>
</evidence>
<keyword evidence="1" id="KW-0812">Transmembrane</keyword>